<keyword evidence="3 6" id="KW-0812">Transmembrane</keyword>
<keyword evidence="2" id="KW-1003">Cell membrane</keyword>
<feature type="transmembrane region" description="Helical" evidence="6">
    <location>
        <begin position="197"/>
        <end position="217"/>
    </location>
</feature>
<keyword evidence="8" id="KW-1185">Reference proteome</keyword>
<feature type="transmembrane region" description="Helical" evidence="6">
    <location>
        <begin position="123"/>
        <end position="142"/>
    </location>
</feature>
<dbReference type="STRING" id="69974.MPLDJ20_70112"/>
<evidence type="ECO:0000256" key="5">
    <source>
        <dbReference type="ARBA" id="ARBA00023136"/>
    </source>
</evidence>
<comment type="subcellular location">
    <subcellularLocation>
        <location evidence="1">Cell membrane</location>
        <topology evidence="1">Multi-pass membrane protein</topology>
    </subcellularLocation>
</comment>
<proteinExistence type="predicted"/>
<name>A0A090DYM5_MESPL</name>
<dbReference type="Pfam" id="PF02653">
    <property type="entry name" value="BPD_transp_2"/>
    <property type="match status" value="1"/>
</dbReference>
<dbReference type="GO" id="GO:0015658">
    <property type="term" value="F:branched-chain amino acid transmembrane transporter activity"/>
    <property type="evidence" value="ECO:0007669"/>
    <property type="project" value="InterPro"/>
</dbReference>
<evidence type="ECO:0000256" key="1">
    <source>
        <dbReference type="ARBA" id="ARBA00004651"/>
    </source>
</evidence>
<feature type="transmembrane region" description="Helical" evidence="6">
    <location>
        <begin position="95"/>
        <end position="117"/>
    </location>
</feature>
<gene>
    <name evidence="7" type="ORF">MPL3356_300140</name>
</gene>
<feature type="transmembrane region" description="Helical" evidence="6">
    <location>
        <begin position="42"/>
        <end position="60"/>
    </location>
</feature>
<keyword evidence="5 6" id="KW-0472">Membrane</keyword>
<feature type="transmembrane region" description="Helical" evidence="6">
    <location>
        <begin position="149"/>
        <end position="177"/>
    </location>
</feature>
<feature type="transmembrane region" description="Helical" evidence="6">
    <location>
        <begin position="280"/>
        <end position="308"/>
    </location>
</feature>
<dbReference type="PANTHER" id="PTHR30482">
    <property type="entry name" value="HIGH-AFFINITY BRANCHED-CHAIN AMINO ACID TRANSPORT SYSTEM PERMEASE"/>
    <property type="match status" value="1"/>
</dbReference>
<feature type="transmembrane region" description="Helical" evidence="6">
    <location>
        <begin position="66"/>
        <end position="83"/>
    </location>
</feature>
<dbReference type="CDD" id="cd06581">
    <property type="entry name" value="TM_PBP1_LivM_like"/>
    <property type="match status" value="1"/>
</dbReference>
<evidence type="ECO:0000256" key="2">
    <source>
        <dbReference type="ARBA" id="ARBA00022475"/>
    </source>
</evidence>
<evidence type="ECO:0000256" key="4">
    <source>
        <dbReference type="ARBA" id="ARBA00022989"/>
    </source>
</evidence>
<evidence type="ECO:0000313" key="7">
    <source>
        <dbReference type="EMBL" id="CDX19837.1"/>
    </source>
</evidence>
<dbReference type="AlphaFoldDB" id="A0A090DYM5"/>
<protein>
    <submittedName>
        <fullName evidence="7">ABC-type branched-chain amino acid transport system, permease component</fullName>
    </submittedName>
</protein>
<dbReference type="EMBL" id="CCMZ01000024">
    <property type="protein sequence ID" value="CDX19837.1"/>
    <property type="molecule type" value="Genomic_DNA"/>
</dbReference>
<dbReference type="InterPro" id="IPR001851">
    <property type="entry name" value="ABC_transp_permease"/>
</dbReference>
<keyword evidence="4 6" id="KW-1133">Transmembrane helix</keyword>
<evidence type="ECO:0000256" key="3">
    <source>
        <dbReference type="ARBA" id="ARBA00022692"/>
    </source>
</evidence>
<evidence type="ECO:0000313" key="8">
    <source>
        <dbReference type="Proteomes" id="UP000045285"/>
    </source>
</evidence>
<dbReference type="PANTHER" id="PTHR30482:SF17">
    <property type="entry name" value="ABC TRANSPORTER ATP-BINDING PROTEIN"/>
    <property type="match status" value="1"/>
</dbReference>
<accession>A0A090DYM5</accession>
<feature type="transmembrane region" description="Helical" evidence="6">
    <location>
        <begin position="245"/>
        <end position="265"/>
    </location>
</feature>
<dbReference type="InterPro" id="IPR043428">
    <property type="entry name" value="LivM-like"/>
</dbReference>
<evidence type="ECO:0000256" key="6">
    <source>
        <dbReference type="SAM" id="Phobius"/>
    </source>
</evidence>
<feature type="transmembrane region" description="Helical" evidence="6">
    <location>
        <begin position="320"/>
        <end position="341"/>
    </location>
</feature>
<dbReference type="Proteomes" id="UP000045285">
    <property type="component" value="Unassembled WGS sequence"/>
</dbReference>
<reference evidence="8" key="1">
    <citation type="submission" date="2014-08" db="EMBL/GenBank/DDBJ databases">
        <authorList>
            <person name="Moulin L."/>
        </authorList>
    </citation>
    <scope>NUCLEOTIDE SEQUENCE [LARGE SCALE GENOMIC DNA]</scope>
</reference>
<sequence>MSMPVTDNSAGKTGAATSRTRVSHRLALLTADNASVPLPASVQAIMAILLAVLLIALPWLGLGYRFLSIAITTLYMAIGLYGLGLQFGQAGIMSVGHAALMGVGAYASAILSVQLGLGFWTSLPFAMALSAIVGGVIGLPTLRVGGQHYIIITFCFCALFVIVLTNGGAFTGSATGLDVGSVTPLPGINFDKLSNNYYLVLAALFLALAATYLIGISRYGRTLRAIRENEQLARSVGINVDLHKLGVLMVSGLFAGLAGVLQLYYLRHISPTLFGAFPSLYLALMVMLGGARYLYGPLIGAVIVNFLPEVLNLDPVDSRIAYGICLLLVILLLPGGVGAGIKNVYCALTGGSGTQTQGGGSNGRA</sequence>
<dbReference type="GO" id="GO:0005886">
    <property type="term" value="C:plasma membrane"/>
    <property type="evidence" value="ECO:0007669"/>
    <property type="project" value="UniProtKB-SubCell"/>
</dbReference>
<organism evidence="7 8">
    <name type="scientific">Mesorhizobium plurifarium</name>
    <dbReference type="NCBI Taxonomy" id="69974"/>
    <lineage>
        <taxon>Bacteria</taxon>
        <taxon>Pseudomonadati</taxon>
        <taxon>Pseudomonadota</taxon>
        <taxon>Alphaproteobacteria</taxon>
        <taxon>Hyphomicrobiales</taxon>
        <taxon>Phyllobacteriaceae</taxon>
        <taxon>Mesorhizobium</taxon>
    </lineage>
</organism>